<keyword evidence="1" id="KW-0732">Signal</keyword>
<evidence type="ECO:0000256" key="1">
    <source>
        <dbReference type="SAM" id="SignalP"/>
    </source>
</evidence>
<evidence type="ECO:0000313" key="2">
    <source>
        <dbReference type="EMBL" id="HBP30154.1"/>
    </source>
</evidence>
<gene>
    <name evidence="2" type="ORF">DD666_12140</name>
</gene>
<sequence>MNTQFSIRHIQAFLATSALAMGLTIACANTAFAQVQTQSYESIQYVTGGIGNAEQNEMKSSEKDYNLHMTFSAVKDQAFLSDVAVQIVDKENKKVFDAANTGPYLNVKLPDGKYELTATYKGEARKHVFTLAKGKAEKAVLRWPTE</sequence>
<feature type="chain" id="PRO_5016626607" description="Carboxypeptidase regulatory-like domain-containing protein" evidence="1">
    <location>
        <begin position="34"/>
        <end position="146"/>
    </location>
</feature>
<name>A0A356LGV5_9BURK</name>
<proteinExistence type="predicted"/>
<reference evidence="2 3" key="1">
    <citation type="journal article" date="2018" name="Nat. Biotechnol.">
        <title>A standardized bacterial taxonomy based on genome phylogeny substantially revises the tree of life.</title>
        <authorList>
            <person name="Parks D.H."/>
            <person name="Chuvochina M."/>
            <person name="Waite D.W."/>
            <person name="Rinke C."/>
            <person name="Skarshewski A."/>
            <person name="Chaumeil P.A."/>
            <person name="Hugenholtz P."/>
        </authorList>
    </citation>
    <scope>NUCLEOTIDE SEQUENCE [LARGE SCALE GENOMIC DNA]</scope>
    <source>
        <strain evidence="2">UBA10707</strain>
    </source>
</reference>
<protein>
    <recommendedName>
        <fullName evidence="4">Carboxypeptidase regulatory-like domain-containing protein</fullName>
    </recommendedName>
</protein>
<accession>A0A356LGV5</accession>
<evidence type="ECO:0000313" key="3">
    <source>
        <dbReference type="Proteomes" id="UP000264036"/>
    </source>
</evidence>
<feature type="signal peptide" evidence="1">
    <location>
        <begin position="1"/>
        <end position="33"/>
    </location>
</feature>
<dbReference type="Proteomes" id="UP000264036">
    <property type="component" value="Unassembled WGS sequence"/>
</dbReference>
<organism evidence="2 3">
    <name type="scientific">Advenella kashmirensis</name>
    <dbReference type="NCBI Taxonomy" id="310575"/>
    <lineage>
        <taxon>Bacteria</taxon>
        <taxon>Pseudomonadati</taxon>
        <taxon>Pseudomonadota</taxon>
        <taxon>Betaproteobacteria</taxon>
        <taxon>Burkholderiales</taxon>
        <taxon>Alcaligenaceae</taxon>
    </lineage>
</organism>
<comment type="caution">
    <text evidence="2">The sequence shown here is derived from an EMBL/GenBank/DDBJ whole genome shotgun (WGS) entry which is preliminary data.</text>
</comment>
<dbReference type="AlphaFoldDB" id="A0A356LGV5"/>
<dbReference type="EMBL" id="DOEK01000029">
    <property type="protein sequence ID" value="HBP30154.1"/>
    <property type="molecule type" value="Genomic_DNA"/>
</dbReference>
<evidence type="ECO:0008006" key="4">
    <source>
        <dbReference type="Google" id="ProtNLM"/>
    </source>
</evidence>